<dbReference type="AlphaFoldDB" id="A0A8X6PIS4"/>
<protein>
    <submittedName>
        <fullName evidence="2">Uncharacterized protein</fullName>
    </submittedName>
</protein>
<accession>A0A8X6PIS4</accession>
<feature type="chain" id="PRO_5036463698" evidence="1">
    <location>
        <begin position="23"/>
        <end position="151"/>
    </location>
</feature>
<dbReference type="Proteomes" id="UP000887013">
    <property type="component" value="Unassembled WGS sequence"/>
</dbReference>
<gene>
    <name evidence="2" type="ORF">NPIL_459221</name>
</gene>
<evidence type="ECO:0000313" key="3">
    <source>
        <dbReference type="Proteomes" id="UP000887013"/>
    </source>
</evidence>
<keyword evidence="1" id="KW-0732">Signal</keyword>
<keyword evidence="3" id="KW-1185">Reference proteome</keyword>
<name>A0A8X6PIS4_NEPPI</name>
<reference evidence="2" key="1">
    <citation type="submission" date="2020-08" db="EMBL/GenBank/DDBJ databases">
        <title>Multicomponent nature underlies the extraordinary mechanical properties of spider dragline silk.</title>
        <authorList>
            <person name="Kono N."/>
            <person name="Nakamura H."/>
            <person name="Mori M."/>
            <person name="Yoshida Y."/>
            <person name="Ohtoshi R."/>
            <person name="Malay A.D."/>
            <person name="Moran D.A.P."/>
            <person name="Tomita M."/>
            <person name="Numata K."/>
            <person name="Arakawa K."/>
        </authorList>
    </citation>
    <scope>NUCLEOTIDE SEQUENCE</scope>
</reference>
<evidence type="ECO:0000256" key="1">
    <source>
        <dbReference type="SAM" id="SignalP"/>
    </source>
</evidence>
<organism evidence="2 3">
    <name type="scientific">Nephila pilipes</name>
    <name type="common">Giant wood spider</name>
    <name type="synonym">Nephila maculata</name>
    <dbReference type="NCBI Taxonomy" id="299642"/>
    <lineage>
        <taxon>Eukaryota</taxon>
        <taxon>Metazoa</taxon>
        <taxon>Ecdysozoa</taxon>
        <taxon>Arthropoda</taxon>
        <taxon>Chelicerata</taxon>
        <taxon>Arachnida</taxon>
        <taxon>Araneae</taxon>
        <taxon>Araneomorphae</taxon>
        <taxon>Entelegynae</taxon>
        <taxon>Araneoidea</taxon>
        <taxon>Nephilidae</taxon>
        <taxon>Nephila</taxon>
    </lineage>
</organism>
<sequence length="151" mass="17090">MRLVLIMKEWCWIGLLPSTGLGQIIICCKSRQWFVFANLSKAKTVSNQISNLNANETCPPYSLLLPLTYYHKDLLRPDRNNSNYGQDMCKTGFNYSATTGGYRLIPEFHYWVSNSCRYSLCTGHVTLNSPVFMRAGLVAPLDQELLLGTLS</sequence>
<feature type="signal peptide" evidence="1">
    <location>
        <begin position="1"/>
        <end position="22"/>
    </location>
</feature>
<dbReference type="EMBL" id="BMAW01069400">
    <property type="protein sequence ID" value="GFT68822.1"/>
    <property type="molecule type" value="Genomic_DNA"/>
</dbReference>
<evidence type="ECO:0000313" key="2">
    <source>
        <dbReference type="EMBL" id="GFT68822.1"/>
    </source>
</evidence>
<comment type="caution">
    <text evidence="2">The sequence shown here is derived from an EMBL/GenBank/DDBJ whole genome shotgun (WGS) entry which is preliminary data.</text>
</comment>
<proteinExistence type="predicted"/>